<protein>
    <submittedName>
        <fullName evidence="1">Uncharacterized protein</fullName>
    </submittedName>
</protein>
<dbReference type="Proteomes" id="UP000006038">
    <property type="component" value="Chromosome 8"/>
</dbReference>
<accession>J3MS75</accession>
<organism evidence="1">
    <name type="scientific">Oryza brachyantha</name>
    <name type="common">malo sina</name>
    <dbReference type="NCBI Taxonomy" id="4533"/>
    <lineage>
        <taxon>Eukaryota</taxon>
        <taxon>Viridiplantae</taxon>
        <taxon>Streptophyta</taxon>
        <taxon>Embryophyta</taxon>
        <taxon>Tracheophyta</taxon>
        <taxon>Spermatophyta</taxon>
        <taxon>Magnoliopsida</taxon>
        <taxon>Liliopsida</taxon>
        <taxon>Poales</taxon>
        <taxon>Poaceae</taxon>
        <taxon>BOP clade</taxon>
        <taxon>Oryzoideae</taxon>
        <taxon>Oryzeae</taxon>
        <taxon>Oryzinae</taxon>
        <taxon>Oryza</taxon>
    </lineage>
</organism>
<dbReference type="EnsemblPlants" id="OB08G19540.1">
    <property type="protein sequence ID" value="OB08G19540.1"/>
    <property type="gene ID" value="OB08G19540"/>
</dbReference>
<name>J3MS75_ORYBR</name>
<evidence type="ECO:0000313" key="2">
    <source>
        <dbReference type="Proteomes" id="UP000006038"/>
    </source>
</evidence>
<proteinExistence type="predicted"/>
<sequence length="61" mass="6519">MKGGEDSGYELYFLCGHCSAGGGEGSNPDPTAFTSLLQLRLSDPNFAPLRRTHKGVPRTHA</sequence>
<dbReference type="Gramene" id="OB08G19540.1">
    <property type="protein sequence ID" value="OB08G19540.1"/>
    <property type="gene ID" value="OB08G19540"/>
</dbReference>
<keyword evidence="2" id="KW-1185">Reference proteome</keyword>
<reference evidence="1" key="2">
    <citation type="submission" date="2013-04" db="UniProtKB">
        <authorList>
            <consortium name="EnsemblPlants"/>
        </authorList>
    </citation>
    <scope>IDENTIFICATION</scope>
</reference>
<evidence type="ECO:0000313" key="1">
    <source>
        <dbReference type="EnsemblPlants" id="OB08G19540.1"/>
    </source>
</evidence>
<reference evidence="1" key="1">
    <citation type="journal article" date="2013" name="Nat. Commun.">
        <title>Whole-genome sequencing of Oryza brachyantha reveals mechanisms underlying Oryza genome evolution.</title>
        <authorList>
            <person name="Chen J."/>
            <person name="Huang Q."/>
            <person name="Gao D."/>
            <person name="Wang J."/>
            <person name="Lang Y."/>
            <person name="Liu T."/>
            <person name="Li B."/>
            <person name="Bai Z."/>
            <person name="Luis Goicoechea J."/>
            <person name="Liang C."/>
            <person name="Chen C."/>
            <person name="Zhang W."/>
            <person name="Sun S."/>
            <person name="Liao Y."/>
            <person name="Zhang X."/>
            <person name="Yang L."/>
            <person name="Song C."/>
            <person name="Wang M."/>
            <person name="Shi J."/>
            <person name="Liu G."/>
            <person name="Liu J."/>
            <person name="Zhou H."/>
            <person name="Zhou W."/>
            <person name="Yu Q."/>
            <person name="An N."/>
            <person name="Chen Y."/>
            <person name="Cai Q."/>
            <person name="Wang B."/>
            <person name="Liu B."/>
            <person name="Min J."/>
            <person name="Huang Y."/>
            <person name="Wu H."/>
            <person name="Li Z."/>
            <person name="Zhang Y."/>
            <person name="Yin Y."/>
            <person name="Song W."/>
            <person name="Jiang J."/>
            <person name="Jackson S.A."/>
            <person name="Wing R.A."/>
            <person name="Wang J."/>
            <person name="Chen M."/>
        </authorList>
    </citation>
    <scope>NUCLEOTIDE SEQUENCE [LARGE SCALE GENOMIC DNA]</scope>
    <source>
        <strain evidence="1">cv. IRGC 101232</strain>
    </source>
</reference>
<dbReference type="HOGENOM" id="CLU_2926342_0_0_1"/>
<dbReference type="AlphaFoldDB" id="J3MS75"/>